<comment type="caution">
    <text evidence="8">The sequence shown here is derived from an EMBL/GenBank/DDBJ whole genome shotgun (WGS) entry which is preliminary data.</text>
</comment>
<evidence type="ECO:0000256" key="3">
    <source>
        <dbReference type="ARBA" id="ARBA00022597"/>
    </source>
</evidence>
<dbReference type="RefSeq" id="WP_196605089.1">
    <property type="nucleotide sequence ID" value="NZ_CP116940.1"/>
</dbReference>
<evidence type="ECO:0000256" key="6">
    <source>
        <dbReference type="ARBA" id="ARBA00022777"/>
    </source>
</evidence>
<dbReference type="InterPro" id="IPR003353">
    <property type="entry name" value="PTS_IIB_fruc"/>
</dbReference>
<proteinExistence type="predicted"/>
<dbReference type="EMBL" id="JAUSUE010000036">
    <property type="protein sequence ID" value="MDQ0205214.1"/>
    <property type="molecule type" value="Genomic_DNA"/>
</dbReference>
<dbReference type="SUPFAM" id="SSF52794">
    <property type="entry name" value="PTS system IIB component-like"/>
    <property type="match status" value="1"/>
</dbReference>
<keyword evidence="6" id="KW-0418">Kinase</keyword>
<protein>
    <submittedName>
        <fullName evidence="8">Fructose-specific phosphotransferase system IIB component</fullName>
    </submittedName>
</protein>
<keyword evidence="4" id="KW-0808">Transferase</keyword>
<dbReference type="PANTHER" id="PTHR30505:SF0">
    <property type="entry name" value="FRUCTOSE-LIKE PTS SYSTEM EIIBC COMPONENT-RELATED"/>
    <property type="match status" value="1"/>
</dbReference>
<keyword evidence="9" id="KW-1185">Reference proteome</keyword>
<reference evidence="8 9" key="1">
    <citation type="submission" date="2023-07" db="EMBL/GenBank/DDBJ databases">
        <title>Genomic Encyclopedia of Type Strains, Phase IV (KMG-IV): sequencing the most valuable type-strain genomes for metagenomic binning, comparative biology and taxonomic classification.</title>
        <authorList>
            <person name="Goeker M."/>
        </authorList>
    </citation>
    <scope>NUCLEOTIDE SEQUENCE [LARGE SCALE GENOMIC DNA]</scope>
    <source>
        <strain evidence="8 9">DSM 16980</strain>
    </source>
</reference>
<gene>
    <name evidence="8" type="ORF">J2S01_002959</name>
</gene>
<sequence length="102" mass="11366">MQVIAITSCATGVAHTYMAAEAIKKICKEKNYSCKVEMQGALGLENKLSPAEIENADLIVFANDIKVVKAERFDEYKDKIVKVKPHEVIQNPEIIFKNIVEG</sequence>
<dbReference type="InterPro" id="IPR013011">
    <property type="entry name" value="PTS_EIIB_2"/>
</dbReference>
<evidence type="ECO:0000256" key="4">
    <source>
        <dbReference type="ARBA" id="ARBA00022679"/>
    </source>
</evidence>
<evidence type="ECO:0000256" key="2">
    <source>
        <dbReference type="ARBA" id="ARBA00022553"/>
    </source>
</evidence>
<dbReference type="Proteomes" id="UP001239167">
    <property type="component" value="Unassembled WGS sequence"/>
</dbReference>
<accession>A0ABT9YDV6</accession>
<dbReference type="InterPro" id="IPR036095">
    <property type="entry name" value="PTS_EIIB-like_sf"/>
</dbReference>
<feature type="domain" description="PTS EIIB type-2" evidence="7">
    <location>
        <begin position="1"/>
        <end position="88"/>
    </location>
</feature>
<keyword evidence="5" id="KW-0598">Phosphotransferase system</keyword>
<evidence type="ECO:0000313" key="8">
    <source>
        <dbReference type="EMBL" id="MDQ0205214.1"/>
    </source>
</evidence>
<dbReference type="PROSITE" id="PS51099">
    <property type="entry name" value="PTS_EIIB_TYPE_2"/>
    <property type="match status" value="1"/>
</dbReference>
<dbReference type="NCBIfam" id="TIGR00829">
    <property type="entry name" value="FRU"/>
    <property type="match status" value="1"/>
</dbReference>
<dbReference type="InterPro" id="IPR003501">
    <property type="entry name" value="PTS_EIIB_2/3"/>
</dbReference>
<keyword evidence="1" id="KW-0813">Transport</keyword>
<dbReference type="CDD" id="cd05569">
    <property type="entry name" value="PTS_IIB_fructose"/>
    <property type="match status" value="1"/>
</dbReference>
<organism evidence="8 9">
    <name type="scientific">Pectinatus haikarae</name>
    <dbReference type="NCBI Taxonomy" id="349096"/>
    <lineage>
        <taxon>Bacteria</taxon>
        <taxon>Bacillati</taxon>
        <taxon>Bacillota</taxon>
        <taxon>Negativicutes</taxon>
        <taxon>Selenomonadales</taxon>
        <taxon>Selenomonadaceae</taxon>
        <taxon>Pectinatus</taxon>
    </lineage>
</organism>
<name>A0ABT9YDV6_9FIRM</name>
<evidence type="ECO:0000256" key="5">
    <source>
        <dbReference type="ARBA" id="ARBA00022683"/>
    </source>
</evidence>
<dbReference type="InterPro" id="IPR050864">
    <property type="entry name" value="Bacterial_PTS_Sugar_Transport"/>
</dbReference>
<dbReference type="PANTHER" id="PTHR30505">
    <property type="entry name" value="FRUCTOSE-LIKE PERMEASE"/>
    <property type="match status" value="1"/>
</dbReference>
<evidence type="ECO:0000313" key="9">
    <source>
        <dbReference type="Proteomes" id="UP001239167"/>
    </source>
</evidence>
<keyword evidence="3" id="KW-0762">Sugar transport</keyword>
<dbReference type="Pfam" id="PF02302">
    <property type="entry name" value="PTS_IIB"/>
    <property type="match status" value="1"/>
</dbReference>
<dbReference type="Gene3D" id="3.40.50.2300">
    <property type="match status" value="1"/>
</dbReference>
<evidence type="ECO:0000256" key="1">
    <source>
        <dbReference type="ARBA" id="ARBA00022448"/>
    </source>
</evidence>
<keyword evidence="2" id="KW-0597">Phosphoprotein</keyword>
<evidence type="ECO:0000259" key="7">
    <source>
        <dbReference type="PROSITE" id="PS51099"/>
    </source>
</evidence>